<reference evidence="1" key="1">
    <citation type="submission" date="2022-10" db="EMBL/GenBank/DDBJ databases">
        <title>Novel sulphate-reducing endosymbionts in the free-living metamonad Anaeramoeba.</title>
        <authorList>
            <person name="Jerlstrom-Hultqvist J."/>
            <person name="Cepicka I."/>
            <person name="Gallot-Lavallee L."/>
            <person name="Salas-Leiva D."/>
            <person name="Curtis B.A."/>
            <person name="Zahonova K."/>
            <person name="Pipaliya S."/>
            <person name="Dacks J."/>
            <person name="Roger A.J."/>
        </authorList>
    </citation>
    <scope>NUCLEOTIDE SEQUENCE</scope>
    <source>
        <strain evidence="1">BMAN</strain>
    </source>
</reference>
<gene>
    <name evidence="1" type="ORF">M0811_14223</name>
</gene>
<evidence type="ECO:0000313" key="1">
    <source>
        <dbReference type="EMBL" id="KAJ5080015.1"/>
    </source>
</evidence>
<dbReference type="Proteomes" id="UP001149090">
    <property type="component" value="Unassembled WGS sequence"/>
</dbReference>
<evidence type="ECO:0000313" key="2">
    <source>
        <dbReference type="Proteomes" id="UP001149090"/>
    </source>
</evidence>
<comment type="caution">
    <text evidence="1">The sequence shown here is derived from an EMBL/GenBank/DDBJ whole genome shotgun (WGS) entry which is preliminary data.</text>
</comment>
<sequence>MYFGGSVSHIFYRYNGTNFELEQTLNESTSLFGYPVSIYEDVIVIGASGAKSIYLQIYGTFWNEIEPNFGVKQIQILDSLFQFMRMLLLLGFSGKNQAYIYRYNGTFWNQEQILSGPSEFGFFSFNL</sequence>
<accession>A0A9Q0LZ92</accession>
<dbReference type="AlphaFoldDB" id="A0A9Q0LZ92"/>
<dbReference type="EMBL" id="JAPDFW010000016">
    <property type="protein sequence ID" value="KAJ5080015.1"/>
    <property type="molecule type" value="Genomic_DNA"/>
</dbReference>
<protein>
    <submittedName>
        <fullName evidence="1">Uncharacterized protein</fullName>
    </submittedName>
</protein>
<name>A0A9Q0LZ92_ANAIG</name>
<organism evidence="1 2">
    <name type="scientific">Anaeramoeba ignava</name>
    <name type="common">Anaerobic marine amoeba</name>
    <dbReference type="NCBI Taxonomy" id="1746090"/>
    <lineage>
        <taxon>Eukaryota</taxon>
        <taxon>Metamonada</taxon>
        <taxon>Anaeramoebidae</taxon>
        <taxon>Anaeramoeba</taxon>
    </lineage>
</organism>
<proteinExistence type="predicted"/>
<keyword evidence="2" id="KW-1185">Reference proteome</keyword>
<dbReference type="OrthoDB" id="188207at2759"/>